<dbReference type="InterPro" id="IPR036775">
    <property type="entry name" value="DNA_pol_Y-fam_lit_finger_sf"/>
</dbReference>
<dbReference type="Pfam" id="PF13438">
    <property type="entry name" value="DUF4113"/>
    <property type="match status" value="1"/>
</dbReference>
<evidence type="ECO:0000313" key="8">
    <source>
        <dbReference type="Proteomes" id="UP000783796"/>
    </source>
</evidence>
<protein>
    <submittedName>
        <fullName evidence="7">Y-family DNA polymerase</fullName>
    </submittedName>
</protein>
<dbReference type="InterPro" id="IPR017961">
    <property type="entry name" value="DNA_pol_Y-fam_little_finger"/>
</dbReference>
<evidence type="ECO:0000259" key="6">
    <source>
        <dbReference type="PROSITE" id="PS50173"/>
    </source>
</evidence>
<dbReference type="Gene3D" id="3.40.1170.60">
    <property type="match status" value="1"/>
</dbReference>
<evidence type="ECO:0000313" key="7">
    <source>
        <dbReference type="EMBL" id="MBU3839171.1"/>
    </source>
</evidence>
<keyword evidence="5" id="KW-0742">SOS response</keyword>
<dbReference type="Gene3D" id="1.10.150.20">
    <property type="entry name" value="5' to 3' exonuclease, C-terminal subdomain"/>
    <property type="match status" value="1"/>
</dbReference>
<dbReference type="InterPro" id="IPR001126">
    <property type="entry name" value="UmuC"/>
</dbReference>
<reference evidence="7" key="2">
    <citation type="submission" date="2021-04" db="EMBL/GenBank/DDBJ databases">
        <authorList>
            <person name="Gilroy R."/>
        </authorList>
    </citation>
    <scope>NUCLEOTIDE SEQUENCE</scope>
    <source>
        <strain evidence="7">G4-2901</strain>
    </source>
</reference>
<dbReference type="InterPro" id="IPR050116">
    <property type="entry name" value="DNA_polymerase-Y"/>
</dbReference>
<dbReference type="CDD" id="cd01700">
    <property type="entry name" value="PolY_Pol_V_umuC"/>
    <property type="match status" value="1"/>
</dbReference>
<dbReference type="InterPro" id="IPR025188">
    <property type="entry name" value="DUF4113"/>
</dbReference>
<dbReference type="PANTHER" id="PTHR11076:SF34">
    <property type="entry name" value="PROTEIN UMUC"/>
    <property type="match status" value="1"/>
</dbReference>
<evidence type="ECO:0000256" key="5">
    <source>
        <dbReference type="ARBA" id="ARBA00023236"/>
    </source>
</evidence>
<dbReference type="Gene3D" id="3.30.1490.100">
    <property type="entry name" value="DNA polymerase, Y-family, little finger domain"/>
    <property type="match status" value="1"/>
</dbReference>
<accession>A0A948TDS7</accession>
<dbReference type="PROSITE" id="PS50173">
    <property type="entry name" value="UMUC"/>
    <property type="match status" value="1"/>
</dbReference>
<feature type="domain" description="UmuC" evidence="6">
    <location>
        <begin position="2"/>
        <end position="187"/>
    </location>
</feature>
<dbReference type="GO" id="GO:0006281">
    <property type="term" value="P:DNA repair"/>
    <property type="evidence" value="ECO:0007669"/>
    <property type="project" value="UniProtKB-KW"/>
</dbReference>
<comment type="similarity">
    <text evidence="1">Belongs to the DNA polymerase type-Y family.</text>
</comment>
<sequence length="425" mass="47836">MIALVDCNNFYVSCERVFRPDLRNTPCVVLSNNDGCVIARSNEAKALGIKMGAPFFQIKGLLEENGVAVFSSNYILYGDMSRRVMTLLSAYTPKLDIYSIDEAFMDFSGMGTAEQLLPYARDMVRFVTKGTGIPISLGIAPTRTLAKMASKFAKKYKGYHSVCMIDTDEKREKALKLFDIADVWGIGRRISVRLKSIGVETAWDFVQKSESWVRKELTVTGLRTWKELQGESCISVEELPNKKSICTSRSFPDEGLNSLDVLEEAVANFAAHCSRKLKEDRSVCGAMTVFAYTSRFRNDLPSDYLQANVYFPVPTNDVMELVSGAVRILREKWHSGTDGYFYKKAGVIVWDICSNSAVQGDLFDSVDRAKRSALTKAIDEINRKNGFNSVRMAVQGYDMKWKMKSEHVSKRFTTNINEIIDVHLD</sequence>
<evidence type="ECO:0000256" key="4">
    <source>
        <dbReference type="ARBA" id="ARBA00023204"/>
    </source>
</evidence>
<dbReference type="InterPro" id="IPR043128">
    <property type="entry name" value="Rev_trsase/Diguanyl_cyclase"/>
</dbReference>
<keyword evidence="3" id="KW-0741">SOS mutagenesis</keyword>
<keyword evidence="2" id="KW-0227">DNA damage</keyword>
<dbReference type="Pfam" id="PF00817">
    <property type="entry name" value="IMS"/>
    <property type="match status" value="1"/>
</dbReference>
<dbReference type="GO" id="GO:0005829">
    <property type="term" value="C:cytosol"/>
    <property type="evidence" value="ECO:0007669"/>
    <property type="project" value="TreeGrafter"/>
</dbReference>
<evidence type="ECO:0000256" key="3">
    <source>
        <dbReference type="ARBA" id="ARBA00023199"/>
    </source>
</evidence>
<dbReference type="GO" id="GO:0042276">
    <property type="term" value="P:error-prone translesion synthesis"/>
    <property type="evidence" value="ECO:0007669"/>
    <property type="project" value="TreeGrafter"/>
</dbReference>
<dbReference type="PANTHER" id="PTHR11076">
    <property type="entry name" value="DNA REPAIR POLYMERASE UMUC / TRANSFERASE FAMILY MEMBER"/>
    <property type="match status" value="1"/>
</dbReference>
<dbReference type="EMBL" id="JAHLFW010000108">
    <property type="protein sequence ID" value="MBU3839171.1"/>
    <property type="molecule type" value="Genomic_DNA"/>
</dbReference>
<dbReference type="Proteomes" id="UP000783796">
    <property type="component" value="Unassembled WGS sequence"/>
</dbReference>
<organism evidence="7 8">
    <name type="scientific">Candidatus Phocaeicola faecigallinarum</name>
    <dbReference type="NCBI Taxonomy" id="2838732"/>
    <lineage>
        <taxon>Bacteria</taxon>
        <taxon>Pseudomonadati</taxon>
        <taxon>Bacteroidota</taxon>
        <taxon>Bacteroidia</taxon>
        <taxon>Bacteroidales</taxon>
        <taxon>Bacteroidaceae</taxon>
        <taxon>Phocaeicola</taxon>
    </lineage>
</organism>
<dbReference type="SUPFAM" id="SSF56672">
    <property type="entry name" value="DNA/RNA polymerases"/>
    <property type="match status" value="1"/>
</dbReference>
<dbReference type="AlphaFoldDB" id="A0A948TDS7"/>
<dbReference type="GO" id="GO:0009432">
    <property type="term" value="P:SOS response"/>
    <property type="evidence" value="ECO:0007669"/>
    <property type="project" value="UniProtKB-KW"/>
</dbReference>
<keyword evidence="4" id="KW-0234">DNA repair</keyword>
<dbReference type="Gene3D" id="3.30.70.270">
    <property type="match status" value="1"/>
</dbReference>
<proteinExistence type="inferred from homology"/>
<dbReference type="InterPro" id="IPR043502">
    <property type="entry name" value="DNA/RNA_pol_sf"/>
</dbReference>
<dbReference type="GO" id="GO:0003887">
    <property type="term" value="F:DNA-directed DNA polymerase activity"/>
    <property type="evidence" value="ECO:0007669"/>
    <property type="project" value="TreeGrafter"/>
</dbReference>
<name>A0A948TDS7_9BACT</name>
<dbReference type="Pfam" id="PF11799">
    <property type="entry name" value="IMS_C"/>
    <property type="match status" value="1"/>
</dbReference>
<gene>
    <name evidence="7" type="ORF">H9777_12850</name>
</gene>
<evidence type="ECO:0000256" key="2">
    <source>
        <dbReference type="ARBA" id="ARBA00022763"/>
    </source>
</evidence>
<evidence type="ECO:0000256" key="1">
    <source>
        <dbReference type="ARBA" id="ARBA00010945"/>
    </source>
</evidence>
<dbReference type="GO" id="GO:0003684">
    <property type="term" value="F:damaged DNA binding"/>
    <property type="evidence" value="ECO:0007669"/>
    <property type="project" value="InterPro"/>
</dbReference>
<comment type="caution">
    <text evidence="7">The sequence shown here is derived from an EMBL/GenBank/DDBJ whole genome shotgun (WGS) entry which is preliminary data.</text>
</comment>
<reference evidence="7" key="1">
    <citation type="journal article" date="2021" name="PeerJ">
        <title>Extensive microbial diversity within the chicken gut microbiome revealed by metagenomics and culture.</title>
        <authorList>
            <person name="Gilroy R."/>
            <person name="Ravi A."/>
            <person name="Getino M."/>
            <person name="Pursley I."/>
            <person name="Horton D.L."/>
            <person name="Alikhan N.F."/>
            <person name="Baker D."/>
            <person name="Gharbi K."/>
            <person name="Hall N."/>
            <person name="Watson M."/>
            <person name="Adriaenssens E.M."/>
            <person name="Foster-Nyarko E."/>
            <person name="Jarju S."/>
            <person name="Secka A."/>
            <person name="Antonio M."/>
            <person name="Oren A."/>
            <person name="Chaudhuri R.R."/>
            <person name="La Ragione R."/>
            <person name="Hildebrand F."/>
            <person name="Pallen M.J."/>
        </authorList>
    </citation>
    <scope>NUCLEOTIDE SEQUENCE</scope>
    <source>
        <strain evidence="7">G4-2901</strain>
    </source>
</reference>